<proteinExistence type="predicted"/>
<dbReference type="Proteomes" id="UP000053573">
    <property type="component" value="Unassembled WGS sequence"/>
</dbReference>
<protein>
    <submittedName>
        <fullName evidence="2">Uncharacterized protein</fullName>
    </submittedName>
</protein>
<keyword evidence="3" id="KW-1185">Reference proteome</keyword>
<accession>A0A0H1BEX8</accession>
<dbReference type="OrthoDB" id="10579701at2759"/>
<sequence>MDSTLLSQQTCKGQLSRPSTMTNNSPGLALVSFPDRSGLCGGATSMDALIVGRVMAGAGGTGSARAWSASLRDWSCLGIWSDSGTVCWRWVLRLVCNMGNGDSISTRSSMQLQVLSTCFTF</sequence>
<reference evidence="3" key="1">
    <citation type="journal article" date="2015" name="PLoS Genet.">
        <title>The dynamic genome and transcriptome of the human fungal pathogen Blastomyces and close relative Emmonsia.</title>
        <authorList>
            <person name="Munoz J.F."/>
            <person name="Gauthier G.M."/>
            <person name="Desjardins C.A."/>
            <person name="Gallo J.E."/>
            <person name="Holder J."/>
            <person name="Sullivan T.D."/>
            <person name="Marty A.J."/>
            <person name="Carmen J.C."/>
            <person name="Chen Z."/>
            <person name="Ding L."/>
            <person name="Gujja S."/>
            <person name="Magrini V."/>
            <person name="Misas E."/>
            <person name="Mitreva M."/>
            <person name="Priest M."/>
            <person name="Saif S."/>
            <person name="Whiston E.A."/>
            <person name="Young S."/>
            <person name="Zeng Q."/>
            <person name="Goldman W.E."/>
            <person name="Mardis E.R."/>
            <person name="Taylor J.W."/>
            <person name="McEwen J.G."/>
            <person name="Clay O.K."/>
            <person name="Klein B.S."/>
            <person name="Cuomo C.A."/>
        </authorList>
    </citation>
    <scope>NUCLEOTIDE SEQUENCE [LARGE SCALE GENOMIC DNA]</scope>
    <source>
        <strain evidence="3">UAMH 139</strain>
    </source>
</reference>
<dbReference type="AlphaFoldDB" id="A0A0H1BEX8"/>
<evidence type="ECO:0000256" key="1">
    <source>
        <dbReference type="SAM" id="MobiDB-lite"/>
    </source>
</evidence>
<evidence type="ECO:0000313" key="3">
    <source>
        <dbReference type="Proteomes" id="UP000053573"/>
    </source>
</evidence>
<organism evidence="2 3">
    <name type="scientific">Blastomyces silverae</name>
    <dbReference type="NCBI Taxonomy" id="2060906"/>
    <lineage>
        <taxon>Eukaryota</taxon>
        <taxon>Fungi</taxon>
        <taxon>Dikarya</taxon>
        <taxon>Ascomycota</taxon>
        <taxon>Pezizomycotina</taxon>
        <taxon>Eurotiomycetes</taxon>
        <taxon>Eurotiomycetidae</taxon>
        <taxon>Onygenales</taxon>
        <taxon>Ajellomycetaceae</taxon>
        <taxon>Blastomyces</taxon>
    </lineage>
</organism>
<gene>
    <name evidence="2" type="ORF">EMPG_14561</name>
</gene>
<evidence type="ECO:0000313" key="2">
    <source>
        <dbReference type="EMBL" id="KLJ10024.1"/>
    </source>
</evidence>
<name>A0A0H1BEX8_9EURO</name>
<dbReference type="EMBL" id="LDEV01002177">
    <property type="protein sequence ID" value="KLJ10024.1"/>
    <property type="molecule type" value="Genomic_DNA"/>
</dbReference>
<feature type="region of interest" description="Disordered" evidence="1">
    <location>
        <begin position="1"/>
        <end position="22"/>
    </location>
</feature>
<comment type="caution">
    <text evidence="2">The sequence shown here is derived from an EMBL/GenBank/DDBJ whole genome shotgun (WGS) entry which is preliminary data.</text>
</comment>